<accession>A0A392TX65</accession>
<comment type="caution">
    <text evidence="1">The sequence shown here is derived from an EMBL/GenBank/DDBJ whole genome shotgun (WGS) entry which is preliminary data.</text>
</comment>
<feature type="non-terminal residue" evidence="1">
    <location>
        <position position="1"/>
    </location>
</feature>
<name>A0A392TX65_9FABA</name>
<dbReference type="EMBL" id="LXQA010677861">
    <property type="protein sequence ID" value="MCI65549.1"/>
    <property type="molecule type" value="Genomic_DNA"/>
</dbReference>
<proteinExistence type="predicted"/>
<dbReference type="Proteomes" id="UP000265520">
    <property type="component" value="Unassembled WGS sequence"/>
</dbReference>
<keyword evidence="2" id="KW-1185">Reference proteome</keyword>
<evidence type="ECO:0000313" key="1">
    <source>
        <dbReference type="EMBL" id="MCI65549.1"/>
    </source>
</evidence>
<organism evidence="1 2">
    <name type="scientific">Trifolium medium</name>
    <dbReference type="NCBI Taxonomy" id="97028"/>
    <lineage>
        <taxon>Eukaryota</taxon>
        <taxon>Viridiplantae</taxon>
        <taxon>Streptophyta</taxon>
        <taxon>Embryophyta</taxon>
        <taxon>Tracheophyta</taxon>
        <taxon>Spermatophyta</taxon>
        <taxon>Magnoliopsida</taxon>
        <taxon>eudicotyledons</taxon>
        <taxon>Gunneridae</taxon>
        <taxon>Pentapetalae</taxon>
        <taxon>rosids</taxon>
        <taxon>fabids</taxon>
        <taxon>Fabales</taxon>
        <taxon>Fabaceae</taxon>
        <taxon>Papilionoideae</taxon>
        <taxon>50 kb inversion clade</taxon>
        <taxon>NPAAA clade</taxon>
        <taxon>Hologalegina</taxon>
        <taxon>IRL clade</taxon>
        <taxon>Trifolieae</taxon>
        <taxon>Trifolium</taxon>
    </lineage>
</organism>
<reference evidence="1 2" key="1">
    <citation type="journal article" date="2018" name="Front. Plant Sci.">
        <title>Red Clover (Trifolium pratense) and Zigzag Clover (T. medium) - A Picture of Genomic Similarities and Differences.</title>
        <authorList>
            <person name="Dluhosova J."/>
            <person name="Istvanek J."/>
            <person name="Nedelnik J."/>
            <person name="Repkova J."/>
        </authorList>
    </citation>
    <scope>NUCLEOTIDE SEQUENCE [LARGE SCALE GENOMIC DNA]</scope>
    <source>
        <strain evidence="2">cv. 10/8</strain>
        <tissue evidence="1">Leaf</tissue>
    </source>
</reference>
<dbReference type="AlphaFoldDB" id="A0A392TX65"/>
<sequence>VMAQGAGCAAGLELVSGGGAVRSTPGAVRDRDL</sequence>
<evidence type="ECO:0000313" key="2">
    <source>
        <dbReference type="Proteomes" id="UP000265520"/>
    </source>
</evidence>
<protein>
    <submittedName>
        <fullName evidence="1">Uncharacterized protein</fullName>
    </submittedName>
</protein>